<keyword evidence="9 13" id="KW-0472">Membrane</keyword>
<keyword evidence="3" id="KW-0813">Transport</keyword>
<feature type="transmembrane region" description="Helical" evidence="13">
    <location>
        <begin position="1062"/>
        <end position="1085"/>
    </location>
</feature>
<comment type="subcellular location">
    <subcellularLocation>
        <location evidence="1">Endomembrane system</location>
        <topology evidence="1">Multi-pass membrane protein</topology>
    </subcellularLocation>
</comment>
<feature type="signal peptide" evidence="14">
    <location>
        <begin position="1"/>
        <end position="21"/>
    </location>
</feature>
<evidence type="ECO:0000256" key="12">
    <source>
        <dbReference type="SAM" id="MobiDB-lite"/>
    </source>
</evidence>
<evidence type="ECO:0000256" key="9">
    <source>
        <dbReference type="ARBA" id="ARBA00023136"/>
    </source>
</evidence>
<keyword evidence="5 14" id="KW-0732">Signal</keyword>
<feature type="transmembrane region" description="Helical" evidence="13">
    <location>
        <begin position="819"/>
        <end position="839"/>
    </location>
</feature>
<protein>
    <submittedName>
        <fullName evidence="16">Niemann-Pick type C-related protein 1</fullName>
    </submittedName>
</protein>
<dbReference type="GO" id="GO:0006629">
    <property type="term" value="P:lipid metabolic process"/>
    <property type="evidence" value="ECO:0007669"/>
    <property type="project" value="UniProtKB-KW"/>
</dbReference>
<accession>A0AAN9UBC2</accession>
<dbReference type="Pfam" id="PF16414">
    <property type="entry name" value="NPC1_N"/>
    <property type="match status" value="1"/>
</dbReference>
<feature type="transmembrane region" description="Helical" evidence="13">
    <location>
        <begin position="653"/>
        <end position="675"/>
    </location>
</feature>
<dbReference type="InterPro" id="IPR053958">
    <property type="entry name" value="HMGCR/SNAP/NPC1-like_SSD"/>
</dbReference>
<dbReference type="GO" id="GO:0016020">
    <property type="term" value="C:membrane"/>
    <property type="evidence" value="ECO:0007669"/>
    <property type="project" value="TreeGrafter"/>
</dbReference>
<dbReference type="InterPro" id="IPR032190">
    <property type="entry name" value="NPC1_N"/>
</dbReference>
<dbReference type="EMBL" id="JAKJXP020000131">
    <property type="protein sequence ID" value="KAK7743701.1"/>
    <property type="molecule type" value="Genomic_DNA"/>
</dbReference>
<keyword evidence="11" id="KW-0325">Glycoprotein</keyword>
<dbReference type="GO" id="GO:0032934">
    <property type="term" value="F:sterol binding"/>
    <property type="evidence" value="ECO:0007669"/>
    <property type="project" value="TreeGrafter"/>
</dbReference>
<evidence type="ECO:0000259" key="15">
    <source>
        <dbReference type="PROSITE" id="PS50156"/>
    </source>
</evidence>
<evidence type="ECO:0000256" key="10">
    <source>
        <dbReference type="ARBA" id="ARBA00023157"/>
    </source>
</evidence>
<evidence type="ECO:0000256" key="2">
    <source>
        <dbReference type="ARBA" id="ARBA00005585"/>
    </source>
</evidence>
<dbReference type="FunFam" id="1.20.1640.10:FF:000008">
    <property type="entry name" value="NPC intracellular cholesterol transporter 1"/>
    <property type="match status" value="1"/>
</dbReference>
<feature type="transmembrane region" description="Helical" evidence="13">
    <location>
        <begin position="351"/>
        <end position="371"/>
    </location>
</feature>
<evidence type="ECO:0000256" key="13">
    <source>
        <dbReference type="SAM" id="Phobius"/>
    </source>
</evidence>
<feature type="region of interest" description="Disordered" evidence="12">
    <location>
        <begin position="1253"/>
        <end position="1288"/>
    </location>
</feature>
<keyword evidence="7" id="KW-0445">Lipid transport</keyword>
<feature type="transmembrane region" description="Helical" evidence="13">
    <location>
        <begin position="269"/>
        <end position="289"/>
    </location>
</feature>
<evidence type="ECO:0000256" key="3">
    <source>
        <dbReference type="ARBA" id="ARBA00022448"/>
    </source>
</evidence>
<evidence type="ECO:0000256" key="14">
    <source>
        <dbReference type="SAM" id="SignalP"/>
    </source>
</evidence>
<proteinExistence type="inferred from homology"/>
<dbReference type="FunFam" id="1.20.1640.10:FF:000029">
    <property type="entry name" value="Putative Patched sphingolipid transporter"/>
    <property type="match status" value="1"/>
</dbReference>
<feature type="transmembrane region" description="Helical" evidence="13">
    <location>
        <begin position="1118"/>
        <end position="1143"/>
    </location>
</feature>
<evidence type="ECO:0000313" key="16">
    <source>
        <dbReference type="EMBL" id="KAK7743701.1"/>
    </source>
</evidence>
<feature type="transmembrane region" description="Helical" evidence="13">
    <location>
        <begin position="1092"/>
        <end position="1112"/>
    </location>
</feature>
<feature type="transmembrane region" description="Helical" evidence="13">
    <location>
        <begin position="1205"/>
        <end position="1228"/>
    </location>
</feature>
<keyword evidence="17" id="KW-1185">Reference proteome</keyword>
<evidence type="ECO:0000256" key="11">
    <source>
        <dbReference type="ARBA" id="ARBA00023180"/>
    </source>
</evidence>
<sequence length="1288" mass="142401">MARISYLLAAGAALLAGYARADDAYTPKHEAGRCAMRGHCGSKGFFGKQLPCVDNGLADTPDDKLTEELVAVCGPKWKDSNVCCNMEQLESMKSALSTPNQIIGSCPACKDNFYNLICTFTCSPDQSLFLNVTDALQKNGKTLVSEVDQLVSEEYGEGFYNSCKDVKFGASNSRAMNFIGGGATNYTQLLKFIGDEKPIGSPFQINFPTSYSDPDMAPRDMKPKKCNDEDPNFRCACVDCPDVCPELPDVTEAGSCHVGVLPCLTFASIFTYSVLLFSLVVGLVVHVAWKRHTQRKNERLHLLQGAEPSDDEDEGDLVRNPAMRDRPVRHYRINTWCDIAFSKLGHFCARFPMITIFSSLLVVIVLSVGWVKFDVEREPARLWVSPTSEAAQEKAFFDENFGPFYRAEKAFLVNDSHGPVLSYETLTWWSQVEKDIRQLKGDAFETTFNDVCFKPTGSACVVQSPTIFFDGTKNWKSSFQNCAETPVFCRPDFGQPIEPNMIMGGYDSLENITEAPAMTVTWVVNNHLDDSPELAHAMDWEKSLKFRLLQAQKEAADRGLRLSFSTEISLEEELNKSTNSDATIIVISYIVMFLYASIALGSTSMTIRELVRNPAVALVQSKFTLGLVGILIVLMSITSSIGLFSWAGIKATLIIAEVIPFIVLAVGVDNIFLIVHEFERVNISHPDAQVEERIAKALGRMGPSILFSAITETVSFALGAFVGMPAVRNFAIYAAGAVFINALLQMTLFISILSYNQIRTEDHRADCFPCIQVKSARIQLDGNNSTAGPRSYDVPEETLLQQFIRKYYAPTLLGKKVKALVLVFFTALLAVGIALIPYVKLGLDQRVALPDDSYLIGYFNDMYAYLDTGPPVYFVAKGLDATQRESQQNICSRFTSCEQLSLTNVLEQERKRPDISYIASPTASWIDDFFLWLKPENDECCKEGGKVCFEDRDPAWNITLHGMPEGEEFVHYLQKYLTSPTNEECPLAGQASYSQAVVVDAENTRVPTSHFRTSHKPLRSQDDFINAYKSARRIAKDVTAQTGIEVFPYSIFYIFFDQYTDIVQLTATLLGSAVAIIFAVSTVLLGSVLTALVVTLTVVMTVVDIIGAMAAFDVSLNAVSLVNLIICVGIAVEFCAHLARAFMFPSGSVMERAKNRFRGRDARAWTALVNVGGSVFSGITVTKLLGVLVLAFTRSKIFEIYYFRVWLSLVVLAAAHALVLLPVLLSLAGGEGYVDPESEGGLVEDLANRRYRALVPDDDDDDDDEDDLSDSGDDDEARGQGRRQGYHD</sequence>
<dbReference type="PANTHER" id="PTHR45727:SF2">
    <property type="entry name" value="NPC INTRACELLULAR CHOLESTEROL TRANSPORTER 1"/>
    <property type="match status" value="1"/>
</dbReference>
<feature type="domain" description="SSD" evidence="15">
    <location>
        <begin position="581"/>
        <end position="755"/>
    </location>
</feature>
<feature type="transmembrane region" description="Helical" evidence="13">
    <location>
        <begin position="730"/>
        <end position="755"/>
    </location>
</feature>
<dbReference type="PROSITE" id="PS50156">
    <property type="entry name" value="SSD"/>
    <property type="match status" value="1"/>
</dbReference>
<dbReference type="SUPFAM" id="SSF82866">
    <property type="entry name" value="Multidrug efflux transporter AcrB transmembrane domain"/>
    <property type="match status" value="2"/>
</dbReference>
<dbReference type="PANTHER" id="PTHR45727">
    <property type="entry name" value="NPC INTRACELLULAR CHOLESTEROL TRANSPORTER 1"/>
    <property type="match status" value="1"/>
</dbReference>
<feature type="chain" id="PRO_5042916923" evidence="14">
    <location>
        <begin position="22"/>
        <end position="1288"/>
    </location>
</feature>
<feature type="transmembrane region" description="Helical" evidence="13">
    <location>
        <begin position="623"/>
        <end position="647"/>
    </location>
</feature>
<dbReference type="Gene3D" id="1.20.1640.10">
    <property type="entry name" value="Multidrug efflux transporter AcrB transmembrane domain"/>
    <property type="match status" value="2"/>
</dbReference>
<dbReference type="Pfam" id="PF22314">
    <property type="entry name" value="NPC1_MLD"/>
    <property type="match status" value="1"/>
</dbReference>
<evidence type="ECO:0000256" key="5">
    <source>
        <dbReference type="ARBA" id="ARBA00022729"/>
    </source>
</evidence>
<dbReference type="InterPro" id="IPR053956">
    <property type="entry name" value="NPC1_MLD"/>
</dbReference>
<keyword evidence="4 13" id="KW-0812">Transmembrane</keyword>
<evidence type="ECO:0000256" key="8">
    <source>
        <dbReference type="ARBA" id="ARBA00023098"/>
    </source>
</evidence>
<keyword evidence="6 13" id="KW-1133">Transmembrane helix</keyword>
<dbReference type="Pfam" id="PF12349">
    <property type="entry name" value="Sterol-sensing"/>
    <property type="match status" value="1"/>
</dbReference>
<gene>
    <name evidence="16" type="primary">NCR1</name>
    <name evidence="16" type="ORF">SLS62_010479</name>
</gene>
<evidence type="ECO:0000256" key="1">
    <source>
        <dbReference type="ARBA" id="ARBA00004127"/>
    </source>
</evidence>
<dbReference type="Proteomes" id="UP001320420">
    <property type="component" value="Unassembled WGS sequence"/>
</dbReference>
<feature type="transmembrane region" description="Helical" evidence="13">
    <location>
        <begin position="705"/>
        <end position="724"/>
    </location>
</feature>
<keyword evidence="10" id="KW-1015">Disulfide bond</keyword>
<organism evidence="16 17">
    <name type="scientific">Diatrype stigma</name>
    <dbReference type="NCBI Taxonomy" id="117547"/>
    <lineage>
        <taxon>Eukaryota</taxon>
        <taxon>Fungi</taxon>
        <taxon>Dikarya</taxon>
        <taxon>Ascomycota</taxon>
        <taxon>Pezizomycotina</taxon>
        <taxon>Sordariomycetes</taxon>
        <taxon>Xylariomycetidae</taxon>
        <taxon>Xylariales</taxon>
        <taxon>Diatrypaceae</taxon>
        <taxon>Diatrype</taxon>
    </lineage>
</organism>
<dbReference type="InterPro" id="IPR000731">
    <property type="entry name" value="SSD"/>
</dbReference>
<evidence type="ECO:0000256" key="6">
    <source>
        <dbReference type="ARBA" id="ARBA00022989"/>
    </source>
</evidence>
<evidence type="ECO:0000256" key="7">
    <source>
        <dbReference type="ARBA" id="ARBA00023055"/>
    </source>
</evidence>
<keyword evidence="8" id="KW-0443">Lipid metabolism</keyword>
<feature type="transmembrane region" description="Helical" evidence="13">
    <location>
        <begin position="582"/>
        <end position="602"/>
    </location>
</feature>
<dbReference type="GO" id="GO:0015918">
    <property type="term" value="P:sterol transport"/>
    <property type="evidence" value="ECO:0007669"/>
    <property type="project" value="TreeGrafter"/>
</dbReference>
<feature type="transmembrane region" description="Helical" evidence="13">
    <location>
        <begin position="1164"/>
        <end position="1193"/>
    </location>
</feature>
<dbReference type="GO" id="GO:0012505">
    <property type="term" value="C:endomembrane system"/>
    <property type="evidence" value="ECO:0007669"/>
    <property type="project" value="UniProtKB-SubCell"/>
</dbReference>
<feature type="compositionally biased region" description="Acidic residues" evidence="12">
    <location>
        <begin position="1256"/>
        <end position="1276"/>
    </location>
</feature>
<evidence type="ECO:0000313" key="17">
    <source>
        <dbReference type="Proteomes" id="UP001320420"/>
    </source>
</evidence>
<feature type="region of interest" description="Disordered" evidence="12">
    <location>
        <begin position="300"/>
        <end position="319"/>
    </location>
</feature>
<evidence type="ECO:0000256" key="4">
    <source>
        <dbReference type="ARBA" id="ARBA00022692"/>
    </source>
</evidence>
<name>A0AAN9UBC2_9PEZI</name>
<reference evidence="16 17" key="1">
    <citation type="submission" date="2024-02" db="EMBL/GenBank/DDBJ databases">
        <title>De novo assembly and annotation of 12 fungi associated with fruit tree decline syndrome in Ontario, Canada.</title>
        <authorList>
            <person name="Sulman M."/>
            <person name="Ellouze W."/>
            <person name="Ilyukhin E."/>
        </authorList>
    </citation>
    <scope>NUCLEOTIDE SEQUENCE [LARGE SCALE GENOMIC DNA]</scope>
    <source>
        <strain evidence="16 17">M11/M66-122</strain>
    </source>
</reference>
<comment type="caution">
    <text evidence="16">The sequence shown here is derived from an EMBL/GenBank/DDBJ whole genome shotgun (WGS) entry which is preliminary data.</text>
</comment>
<comment type="similarity">
    <text evidence="2">Belongs to the patched family.</text>
</comment>